<accession>A0A1D2M1Q3</accession>
<reference evidence="5 6" key="1">
    <citation type="journal article" date="2016" name="Genome Biol. Evol.">
        <title>Gene Family Evolution Reflects Adaptation to Soil Environmental Stressors in the Genome of the Collembolan Orchesella cincta.</title>
        <authorList>
            <person name="Faddeeva-Vakhrusheva A."/>
            <person name="Derks M.F."/>
            <person name="Anvar S.Y."/>
            <person name="Agamennone V."/>
            <person name="Suring W."/>
            <person name="Smit S."/>
            <person name="van Straalen N.M."/>
            <person name="Roelofs D."/>
        </authorList>
    </citation>
    <scope>NUCLEOTIDE SEQUENCE [LARGE SCALE GENOMIC DNA]</scope>
    <source>
        <tissue evidence="5">Mixed pool</tissue>
    </source>
</reference>
<dbReference type="Pfam" id="PF00030">
    <property type="entry name" value="Crystall"/>
    <property type="match status" value="1"/>
</dbReference>
<dbReference type="SMART" id="SM00247">
    <property type="entry name" value="XTALbg"/>
    <property type="match status" value="1"/>
</dbReference>
<sequence>MHEIVIVSLSSLTYDMKQKDIIVLFVVALHLVENNAEQVILYEDSNFKGDYITNSIRKRVRHSPRVLILHQHSNNCVIAWSYSSCVSGSSERVAPGTPLHSQLSGIELDDQIRSVQLCSGPAQETGGRWAGPQLASELDGGNEELHQAARRHAEYLAENNILVASSTSQNVGEAEGNREEEAVRKEETRHYTALVWKSTTEVGIGVAWNPIKKVYVVVANYNPVGNRNGEFNQNVVPQQRFAEFPVVFYEHEKFEGESIKMELIGGCHNFPEGWHDRATSVNVDYKCIVGWEHYGCVGKSVKIKNKKVSNLGDLGFNDVMSSFNLCPTLSENN</sequence>
<dbReference type="InterPro" id="IPR011024">
    <property type="entry name" value="G_crystallin-like"/>
</dbReference>
<feature type="domain" description="Beta/gamma crystallin 'Greek key'" evidence="4">
    <location>
        <begin position="245"/>
        <end position="326"/>
    </location>
</feature>
<name>A0A1D2M1Q3_ORCCI</name>
<dbReference type="OrthoDB" id="337038at2759"/>
<keyword evidence="6" id="KW-1185">Reference proteome</keyword>
<dbReference type="Gene3D" id="2.60.20.10">
    <property type="entry name" value="Crystallins"/>
    <property type="match status" value="1"/>
</dbReference>
<dbReference type="InterPro" id="IPR035940">
    <property type="entry name" value="CAP_sf"/>
</dbReference>
<evidence type="ECO:0000259" key="4">
    <source>
        <dbReference type="SMART" id="SM00247"/>
    </source>
</evidence>
<evidence type="ECO:0000256" key="2">
    <source>
        <dbReference type="ARBA" id="ARBA00022737"/>
    </source>
</evidence>
<evidence type="ECO:0000259" key="3">
    <source>
        <dbReference type="SMART" id="SM00198"/>
    </source>
</evidence>
<dbReference type="EMBL" id="LJIJ01006927">
    <property type="protein sequence ID" value="ODM86872.1"/>
    <property type="molecule type" value="Genomic_DNA"/>
</dbReference>
<dbReference type="PANTHER" id="PTHR10334">
    <property type="entry name" value="CYSTEINE-RICH SECRETORY PROTEIN-RELATED"/>
    <property type="match status" value="1"/>
</dbReference>
<evidence type="ECO:0000313" key="5">
    <source>
        <dbReference type="EMBL" id="ODM86872.1"/>
    </source>
</evidence>
<dbReference type="InterPro" id="IPR001283">
    <property type="entry name" value="CRISP-related"/>
</dbReference>
<dbReference type="Gene3D" id="3.40.33.10">
    <property type="entry name" value="CAP"/>
    <property type="match status" value="1"/>
</dbReference>
<dbReference type="STRING" id="48709.A0A1D2M1Q3"/>
<evidence type="ECO:0000313" key="6">
    <source>
        <dbReference type="Proteomes" id="UP000094527"/>
    </source>
</evidence>
<dbReference type="SUPFAM" id="SSF49695">
    <property type="entry name" value="gamma-Crystallin-like"/>
    <property type="match status" value="1"/>
</dbReference>
<keyword evidence="2" id="KW-0677">Repeat</keyword>
<comment type="caution">
    <text evidence="5">The sequence shown here is derived from an EMBL/GenBank/DDBJ whole genome shotgun (WGS) entry which is preliminary data.</text>
</comment>
<dbReference type="AlphaFoldDB" id="A0A1D2M1Q3"/>
<dbReference type="Proteomes" id="UP000094527">
    <property type="component" value="Unassembled WGS sequence"/>
</dbReference>
<evidence type="ECO:0000256" key="1">
    <source>
        <dbReference type="ARBA" id="ARBA00009646"/>
    </source>
</evidence>
<dbReference type="SMART" id="SM00198">
    <property type="entry name" value="SCP"/>
    <property type="match status" value="1"/>
</dbReference>
<comment type="similarity">
    <text evidence="1">Belongs to the beta/gamma-crystallin family.</text>
</comment>
<dbReference type="SUPFAM" id="SSF55797">
    <property type="entry name" value="PR-1-like"/>
    <property type="match status" value="1"/>
</dbReference>
<dbReference type="InterPro" id="IPR001064">
    <property type="entry name" value="Beta/gamma_crystallin"/>
</dbReference>
<gene>
    <name evidence="5" type="ORF">Ocin01_19810</name>
</gene>
<dbReference type="InterPro" id="IPR014044">
    <property type="entry name" value="CAP_dom"/>
</dbReference>
<protein>
    <submittedName>
        <fullName evidence="5">Protein PRY1</fullName>
    </submittedName>
</protein>
<feature type="domain" description="SCP" evidence="3">
    <location>
        <begin position="132"/>
        <end position="229"/>
    </location>
</feature>
<proteinExistence type="inferred from homology"/>
<organism evidence="5 6">
    <name type="scientific">Orchesella cincta</name>
    <name type="common">Springtail</name>
    <name type="synonym">Podura cincta</name>
    <dbReference type="NCBI Taxonomy" id="48709"/>
    <lineage>
        <taxon>Eukaryota</taxon>
        <taxon>Metazoa</taxon>
        <taxon>Ecdysozoa</taxon>
        <taxon>Arthropoda</taxon>
        <taxon>Hexapoda</taxon>
        <taxon>Collembola</taxon>
        <taxon>Entomobryomorpha</taxon>
        <taxon>Entomobryoidea</taxon>
        <taxon>Orchesellidae</taxon>
        <taxon>Orchesellinae</taxon>
        <taxon>Orchesella</taxon>
    </lineage>
</organism>